<comment type="similarity">
    <text evidence="1 7">Belongs to the nitroreductase family.</text>
</comment>
<comment type="cofactor">
    <cofactor evidence="8">
        <name>FMN</name>
        <dbReference type="ChEBI" id="CHEBI:58210"/>
    </cofactor>
    <text evidence="8">Binds 1 FMN per subunit.</text>
</comment>
<evidence type="ECO:0000256" key="4">
    <source>
        <dbReference type="ARBA" id="ARBA00022857"/>
    </source>
</evidence>
<keyword evidence="3 7" id="KW-0288">FMN</keyword>
<dbReference type="InterPro" id="IPR000415">
    <property type="entry name" value="Nitroreductase-like"/>
</dbReference>
<keyword evidence="5 7" id="KW-0560">Oxidoreductase</keyword>
<dbReference type="AlphaFoldDB" id="A0A198A3S6"/>
<dbReference type="OrthoDB" id="9804207at2"/>
<keyword evidence="2 7" id="KW-0285">Flavoprotein</keyword>
<dbReference type="STRING" id="1850517.A8708_03670"/>
<dbReference type="Pfam" id="PF00881">
    <property type="entry name" value="Nitroreductase"/>
    <property type="match status" value="1"/>
</dbReference>
<dbReference type="RefSeq" id="WP_068667967.1">
    <property type="nucleotide sequence ID" value="NZ_LYPB01000081.1"/>
</dbReference>
<comment type="caution">
    <text evidence="10">The sequence shown here is derived from an EMBL/GenBank/DDBJ whole genome shotgun (WGS) entry which is preliminary data.</text>
</comment>
<accession>A0A198A3S6</accession>
<feature type="binding site" evidence="8">
    <location>
        <position position="48"/>
    </location>
    <ligand>
        <name>FMN</name>
        <dbReference type="ChEBI" id="CHEBI:58210"/>
        <note>ligand shared between dimeric partners</note>
    </ligand>
</feature>
<reference evidence="10 11" key="1">
    <citation type="submission" date="2016-05" db="EMBL/GenBank/DDBJ databases">
        <title>Paenibacillus sp. 1ZS3-15 nov., isolated from the rhizosphere soil.</title>
        <authorList>
            <person name="Zhang X.X."/>
            <person name="Zhang J."/>
        </authorList>
    </citation>
    <scope>NUCLEOTIDE SEQUENCE [LARGE SCALE GENOMIC DNA]</scope>
    <source>
        <strain evidence="10 11">1ZS3-15</strain>
    </source>
</reference>
<dbReference type="Gene3D" id="3.40.109.10">
    <property type="entry name" value="NADH Oxidase"/>
    <property type="match status" value="1"/>
</dbReference>
<keyword evidence="4 7" id="KW-0521">NADP</keyword>
<feature type="binding site" description="in other chain" evidence="8">
    <location>
        <begin position="139"/>
        <end position="141"/>
    </location>
    <ligand>
        <name>FMN</name>
        <dbReference type="ChEBI" id="CHEBI:58210"/>
        <note>ligand shared between dimeric partners</note>
    </ligand>
</feature>
<dbReference type="SUPFAM" id="SSF55469">
    <property type="entry name" value="FMN-dependent nitroreductase-like"/>
    <property type="match status" value="1"/>
</dbReference>
<evidence type="ECO:0000256" key="1">
    <source>
        <dbReference type="ARBA" id="ARBA00007118"/>
    </source>
</evidence>
<dbReference type="InterPro" id="IPR026021">
    <property type="entry name" value="YdjA-like"/>
</dbReference>
<proteinExistence type="inferred from homology"/>
<evidence type="ECO:0000256" key="2">
    <source>
        <dbReference type="ARBA" id="ARBA00022630"/>
    </source>
</evidence>
<dbReference type="EC" id="1.-.-.-" evidence="7"/>
<organism evidence="10 11">
    <name type="scientific">Paenibacillus oryzisoli</name>
    <dbReference type="NCBI Taxonomy" id="1850517"/>
    <lineage>
        <taxon>Bacteria</taxon>
        <taxon>Bacillati</taxon>
        <taxon>Bacillota</taxon>
        <taxon>Bacilli</taxon>
        <taxon>Bacillales</taxon>
        <taxon>Paenibacillaceae</taxon>
        <taxon>Paenibacillus</taxon>
    </lineage>
</organism>
<dbReference type="CDD" id="cd02135">
    <property type="entry name" value="YdjA-like"/>
    <property type="match status" value="1"/>
</dbReference>
<name>A0A198A3S6_9BACL</name>
<dbReference type="EMBL" id="LYPB01000081">
    <property type="protein sequence ID" value="OAS15691.1"/>
    <property type="molecule type" value="Genomic_DNA"/>
</dbReference>
<evidence type="ECO:0000256" key="8">
    <source>
        <dbReference type="PIRSR" id="PIRSR000232-1"/>
    </source>
</evidence>
<gene>
    <name evidence="10" type="ORF">A8708_03670</name>
</gene>
<feature type="domain" description="Nitroreductase" evidence="9">
    <location>
        <begin position="16"/>
        <end position="170"/>
    </location>
</feature>
<dbReference type="InterPro" id="IPR029479">
    <property type="entry name" value="Nitroreductase"/>
</dbReference>
<evidence type="ECO:0000256" key="5">
    <source>
        <dbReference type="ARBA" id="ARBA00023002"/>
    </source>
</evidence>
<evidence type="ECO:0000256" key="7">
    <source>
        <dbReference type="PIRNR" id="PIRNR000232"/>
    </source>
</evidence>
<evidence type="ECO:0000256" key="3">
    <source>
        <dbReference type="ARBA" id="ARBA00022643"/>
    </source>
</evidence>
<dbReference type="Proteomes" id="UP000078454">
    <property type="component" value="Unassembled WGS sequence"/>
</dbReference>
<evidence type="ECO:0000259" key="9">
    <source>
        <dbReference type="Pfam" id="PF00881"/>
    </source>
</evidence>
<dbReference type="PIRSF" id="PIRSF000232">
    <property type="entry name" value="YdjA"/>
    <property type="match status" value="1"/>
</dbReference>
<keyword evidence="11" id="KW-1185">Reference proteome</keyword>
<feature type="binding site" description="in other chain" evidence="8">
    <location>
        <begin position="19"/>
        <end position="21"/>
    </location>
    <ligand>
        <name>FMN</name>
        <dbReference type="ChEBI" id="CHEBI:58210"/>
        <note>ligand shared between dimeric partners</note>
    </ligand>
</feature>
<dbReference type="PANTHER" id="PTHR43821:SF1">
    <property type="entry name" value="NAD(P)H NITROREDUCTASE YDJA-RELATED"/>
    <property type="match status" value="1"/>
</dbReference>
<dbReference type="GO" id="GO:0016491">
    <property type="term" value="F:oxidoreductase activity"/>
    <property type="evidence" value="ECO:0007669"/>
    <property type="project" value="UniProtKB-UniRule"/>
</dbReference>
<sequence>MSLSEVKPIGSVAALIKDRRTIRDFKQDPVSDELLLQLLNVAVWAPNHGNRQPWRFILYKGEGRRTLADAMLLSYDDDEMREKHGKPKWRDFMGIPAHLIVILKEDSRQKQWDEDYGAVCALIQNFQLAAWEQGLGVVWKTNNYNYEEGFQQVVGLAADEKIVGLLNVGYPASIPKVQPRQAAEEMLTIIDSQ</sequence>
<evidence type="ECO:0000313" key="10">
    <source>
        <dbReference type="EMBL" id="OAS15691.1"/>
    </source>
</evidence>
<dbReference type="InterPro" id="IPR052530">
    <property type="entry name" value="NAD(P)H_nitroreductase"/>
</dbReference>
<dbReference type="PANTHER" id="PTHR43821">
    <property type="entry name" value="NAD(P)H NITROREDUCTASE YDJA-RELATED"/>
    <property type="match status" value="1"/>
</dbReference>
<protein>
    <recommendedName>
        <fullName evidence="7">Putative NAD(P)H nitroreductase</fullName>
        <ecNumber evidence="7">1.-.-.-</ecNumber>
    </recommendedName>
</protein>
<evidence type="ECO:0000256" key="6">
    <source>
        <dbReference type="ARBA" id="ARBA00023027"/>
    </source>
</evidence>
<keyword evidence="6 7" id="KW-0520">NAD</keyword>
<evidence type="ECO:0000313" key="11">
    <source>
        <dbReference type="Proteomes" id="UP000078454"/>
    </source>
</evidence>